<dbReference type="CDD" id="cd01049">
    <property type="entry name" value="RNRR2"/>
    <property type="match status" value="1"/>
</dbReference>
<dbReference type="SUPFAM" id="SSF47240">
    <property type="entry name" value="Ferritin-like"/>
    <property type="match status" value="1"/>
</dbReference>
<dbReference type="PANTHER" id="PTHR23409">
    <property type="entry name" value="RIBONUCLEOSIDE-DIPHOSPHATE REDUCTASE SMALL CHAIN"/>
    <property type="match status" value="1"/>
</dbReference>
<keyword evidence="2" id="KW-0472">Membrane</keyword>
<comment type="caution">
    <text evidence="3">The sequence shown here is derived from an EMBL/GenBank/DDBJ whole genome shotgun (WGS) entry which is preliminary data.</text>
</comment>
<evidence type="ECO:0000313" key="3">
    <source>
        <dbReference type="EMBL" id="KAF6752419.1"/>
    </source>
</evidence>
<dbReference type="Gene3D" id="1.10.620.20">
    <property type="entry name" value="Ribonucleotide Reductase, subunit A"/>
    <property type="match status" value="1"/>
</dbReference>
<keyword evidence="2" id="KW-0812">Transmembrane</keyword>
<dbReference type="EMBL" id="JACGCI010000044">
    <property type="protein sequence ID" value="KAF6752419.1"/>
    <property type="molecule type" value="Genomic_DNA"/>
</dbReference>
<dbReference type="Pfam" id="PF00268">
    <property type="entry name" value="Ribonuc_red_sm"/>
    <property type="match status" value="1"/>
</dbReference>
<dbReference type="InterPro" id="IPR012348">
    <property type="entry name" value="RNR-like"/>
</dbReference>
<evidence type="ECO:0000256" key="2">
    <source>
        <dbReference type="SAM" id="Phobius"/>
    </source>
</evidence>
<evidence type="ECO:0000313" key="4">
    <source>
        <dbReference type="Proteomes" id="UP000521943"/>
    </source>
</evidence>
<dbReference type="InterPro" id="IPR033909">
    <property type="entry name" value="RNR_small"/>
</dbReference>
<dbReference type="GO" id="GO:0009263">
    <property type="term" value="P:deoxyribonucleotide biosynthetic process"/>
    <property type="evidence" value="ECO:0007669"/>
    <property type="project" value="InterPro"/>
</dbReference>
<proteinExistence type="inferred from homology"/>
<dbReference type="Proteomes" id="UP000521943">
    <property type="component" value="Unassembled WGS sequence"/>
</dbReference>
<feature type="transmembrane region" description="Helical" evidence="2">
    <location>
        <begin position="134"/>
        <end position="155"/>
    </location>
</feature>
<name>A0A8H6M437_9AGAR</name>
<organism evidence="3 4">
    <name type="scientific">Ephemerocybe angulata</name>
    <dbReference type="NCBI Taxonomy" id="980116"/>
    <lineage>
        <taxon>Eukaryota</taxon>
        <taxon>Fungi</taxon>
        <taxon>Dikarya</taxon>
        <taxon>Basidiomycota</taxon>
        <taxon>Agaricomycotina</taxon>
        <taxon>Agaricomycetes</taxon>
        <taxon>Agaricomycetidae</taxon>
        <taxon>Agaricales</taxon>
        <taxon>Agaricineae</taxon>
        <taxon>Psathyrellaceae</taxon>
        <taxon>Ephemerocybe</taxon>
    </lineage>
</organism>
<keyword evidence="2" id="KW-1133">Transmembrane helix</keyword>
<accession>A0A8H6M437</accession>
<comment type="similarity">
    <text evidence="1">Belongs to the ribonucleoside diphosphate reductase small chain family.</text>
</comment>
<feature type="non-terminal residue" evidence="3">
    <location>
        <position position="257"/>
    </location>
</feature>
<dbReference type="AlphaFoldDB" id="A0A8H6M437"/>
<reference evidence="3 4" key="1">
    <citation type="submission" date="2020-07" db="EMBL/GenBank/DDBJ databases">
        <title>Comparative genomics of pyrophilous fungi reveals a link between fire events and developmental genes.</title>
        <authorList>
            <consortium name="DOE Joint Genome Institute"/>
            <person name="Steindorff A.S."/>
            <person name="Carver A."/>
            <person name="Calhoun S."/>
            <person name="Stillman K."/>
            <person name="Liu H."/>
            <person name="Lipzen A."/>
            <person name="Pangilinan J."/>
            <person name="Labutti K."/>
            <person name="Bruns T.D."/>
            <person name="Grigoriev I.V."/>
        </authorList>
    </citation>
    <scope>NUCLEOTIDE SEQUENCE [LARGE SCALE GENOMIC DNA]</scope>
    <source>
        <strain evidence="3 4">CBS 144469</strain>
    </source>
</reference>
<evidence type="ECO:0000256" key="1">
    <source>
        <dbReference type="ARBA" id="ARBA00009303"/>
    </source>
</evidence>
<dbReference type="InterPro" id="IPR000358">
    <property type="entry name" value="RNR_small_fam"/>
</dbReference>
<dbReference type="GO" id="GO:0016491">
    <property type="term" value="F:oxidoreductase activity"/>
    <property type="evidence" value="ECO:0007669"/>
    <property type="project" value="InterPro"/>
</dbReference>
<dbReference type="InterPro" id="IPR009078">
    <property type="entry name" value="Ferritin-like_SF"/>
</dbReference>
<gene>
    <name evidence="3" type="ORF">DFP72DRAFT_815226</name>
</gene>
<dbReference type="PANTHER" id="PTHR23409:SF18">
    <property type="entry name" value="RIBONUCLEOSIDE-DIPHOSPHATE REDUCTASE SUBUNIT M2"/>
    <property type="match status" value="1"/>
</dbReference>
<keyword evidence="4" id="KW-1185">Reference proteome</keyword>
<sequence length="257" mass="28565">QYNLVKGSFWDPSAVTLGRDVQDWCFRTSEAERKAMLCAVSLSLALGGLVHENMVQRFINEISVSDIKILYGLQAVMENVHQEAYRIVMSVLAKNDSRLPTLLCPSAEYTASNAKIEWTSRWYRDRSSSLADRLVAFACVESIFTATIIATVLWIKRSNKLPGLCALFDLVARDKDRSTASAWSVLRWLGITPLEQNVRRIISEAVSLEIAFANDSIYSHALGLDSCQLAKHVQFKANSILAHMGLGPTYGSAYPVS</sequence>
<protein>
    <submittedName>
        <fullName evidence="3">Ferritin-like superfamily</fullName>
    </submittedName>
</protein>
<dbReference type="OrthoDB" id="10434171at2759"/>